<feature type="signal peptide" evidence="5">
    <location>
        <begin position="1"/>
        <end position="19"/>
    </location>
</feature>
<organism evidence="6 7">
    <name type="scientific">Bremia lactucae</name>
    <name type="common">Lettuce downy mildew</name>
    <dbReference type="NCBI Taxonomy" id="4779"/>
    <lineage>
        <taxon>Eukaryota</taxon>
        <taxon>Sar</taxon>
        <taxon>Stramenopiles</taxon>
        <taxon>Oomycota</taxon>
        <taxon>Peronosporomycetes</taxon>
        <taxon>Peronosporales</taxon>
        <taxon>Peronosporaceae</taxon>
        <taxon>Bremia</taxon>
    </lineage>
</organism>
<keyword evidence="4" id="KW-0843">Virulence</keyword>
<dbReference type="RefSeq" id="XP_067823905.1">
    <property type="nucleotide sequence ID" value="XM_067960073.1"/>
</dbReference>
<keyword evidence="5" id="KW-0732">Signal</keyword>
<dbReference type="Pfam" id="PF05630">
    <property type="entry name" value="NPP1"/>
    <property type="match status" value="1"/>
</dbReference>
<protein>
    <recommendedName>
        <fullName evidence="8">Nep1-like protein</fullName>
    </recommendedName>
</protein>
<proteinExistence type="inferred from homology"/>
<dbReference type="OrthoDB" id="95667at2759"/>
<dbReference type="PANTHER" id="PTHR33657:SF8">
    <property type="entry name" value="DOMAIN PROTEIN, PUTATIVE (AFU_ORTHOLOGUE AFUA_5G00600)-RELATED"/>
    <property type="match status" value="1"/>
</dbReference>
<evidence type="ECO:0000313" key="6">
    <source>
        <dbReference type="EMBL" id="TDH74407.1"/>
    </source>
</evidence>
<feature type="chain" id="PRO_5036962759" description="Nep1-like protein" evidence="5">
    <location>
        <begin position="20"/>
        <end position="272"/>
    </location>
</feature>
<comment type="subcellular location">
    <subcellularLocation>
        <location evidence="1">Secreted</location>
    </subcellularLocation>
</comment>
<accession>A0A976IMC1</accession>
<gene>
    <name evidence="6" type="ORF">CCR75_001972</name>
</gene>
<evidence type="ECO:0000256" key="4">
    <source>
        <dbReference type="ARBA" id="ARBA00023026"/>
    </source>
</evidence>
<keyword evidence="3" id="KW-0964">Secreted</keyword>
<sequence length="272" mass="30261">MKILYTLGAFTITLASVEAGLFSEQAVSNIPAQLVVVPETELDNSQKTLQFSMPSTKHPDNLPPTIPFDKICPFGLIPPSDARVTEKAARMFRPQVTISQGCYPHAAVNEAGQISQGLQAPDPTYAKCGDPVQGTQVYGRSAWFGRVWAIMYAWYFPDSPIDWQHAIVWTNNPNVTSPVILAVTITDSKGEYSSKVSPDIDSKTTKLIYNKRGLELTDKDGECQNLVLWHQLTVDAQEKLNDDKSFGDVQVPFNDDYFLLKLGKAWPFPDNY</sequence>
<dbReference type="GO" id="GO:0005576">
    <property type="term" value="C:extracellular region"/>
    <property type="evidence" value="ECO:0007669"/>
    <property type="project" value="UniProtKB-SubCell"/>
</dbReference>
<dbReference type="GeneID" id="94345744"/>
<keyword evidence="7" id="KW-1185">Reference proteome</keyword>
<dbReference type="AlphaFoldDB" id="A0A976IMC1"/>
<comment type="similarity">
    <text evidence="2">Belongs to the Necrosis inducing protein (NPP1) family.</text>
</comment>
<evidence type="ECO:0000256" key="3">
    <source>
        <dbReference type="ARBA" id="ARBA00022525"/>
    </source>
</evidence>
<dbReference type="KEGG" id="blac:94345744"/>
<dbReference type="PANTHER" id="PTHR33657">
    <property type="entry name" value="DOMAIN PROTEIN, PUTATIVE (AFU_ORTHOLOGUE AFUA_5G00600)-RELATED"/>
    <property type="match status" value="1"/>
</dbReference>
<evidence type="ECO:0000256" key="5">
    <source>
        <dbReference type="SAM" id="SignalP"/>
    </source>
</evidence>
<evidence type="ECO:0008006" key="8">
    <source>
        <dbReference type="Google" id="ProtNLM"/>
    </source>
</evidence>
<comment type="caution">
    <text evidence="6">The sequence shown here is derived from an EMBL/GenBank/DDBJ whole genome shotgun (WGS) entry which is preliminary data.</text>
</comment>
<reference evidence="6 7" key="1">
    <citation type="journal article" date="2021" name="Genome Biol.">
        <title>AFLAP: assembly-free linkage analysis pipeline using k-mers from genome sequencing data.</title>
        <authorList>
            <person name="Fletcher K."/>
            <person name="Zhang L."/>
            <person name="Gil J."/>
            <person name="Han R."/>
            <person name="Cavanaugh K."/>
            <person name="Michelmore R."/>
        </authorList>
    </citation>
    <scope>NUCLEOTIDE SEQUENCE [LARGE SCALE GENOMIC DNA]</scope>
    <source>
        <strain evidence="6 7">SF5</strain>
    </source>
</reference>
<name>A0A976IMC1_BRELC</name>
<dbReference type="EMBL" id="SHOA02000003">
    <property type="protein sequence ID" value="TDH74407.1"/>
    <property type="molecule type" value="Genomic_DNA"/>
</dbReference>
<evidence type="ECO:0000256" key="1">
    <source>
        <dbReference type="ARBA" id="ARBA00004613"/>
    </source>
</evidence>
<evidence type="ECO:0000313" key="7">
    <source>
        <dbReference type="Proteomes" id="UP000294530"/>
    </source>
</evidence>
<dbReference type="InterPro" id="IPR008701">
    <property type="entry name" value="NPP1"/>
</dbReference>
<dbReference type="Proteomes" id="UP000294530">
    <property type="component" value="Unassembled WGS sequence"/>
</dbReference>
<evidence type="ECO:0000256" key="2">
    <source>
        <dbReference type="ARBA" id="ARBA00009520"/>
    </source>
</evidence>